<dbReference type="AlphaFoldDB" id="A0A850GWD6"/>
<dbReference type="RefSeq" id="WP_176266170.1">
    <property type="nucleotide sequence ID" value="NZ_JABWGV010000001.1"/>
</dbReference>
<protein>
    <submittedName>
        <fullName evidence="1">Uncharacterized protein</fullName>
    </submittedName>
</protein>
<sequence length="317" mass="34186">MAQRTSTTEVREQHGDLLRFALREADAALANAGPVLAQLLSARDDGLFSDEMLARVRGLVTSLAGSLIALTSDTGTNTPRRDVADPRVLGLADYLLQSPALLSHCHALALESQIAQRMERQAALDPVLSPFMQNAIAGSEQASLAMQALAAQARFVQAQKRMELRAEELPGELLFDVVRGWQHWSAINDVSGFAPGHQNLRRRYNEGQTRAVLLSRLIEAAGENAEHVLTVEHVGIALFVSGLARYAGIYRDLATFALTAGQTARFAVALCAAGLSAETIERQCLRLHPDLLPPVIPETLQPEAARAMLQQSSGGLS</sequence>
<organism evidence="1 2">
    <name type="scientific">Qipengyuania atrilutea</name>
    <dbReference type="NCBI Taxonomy" id="2744473"/>
    <lineage>
        <taxon>Bacteria</taxon>
        <taxon>Pseudomonadati</taxon>
        <taxon>Pseudomonadota</taxon>
        <taxon>Alphaproteobacteria</taxon>
        <taxon>Sphingomonadales</taxon>
        <taxon>Erythrobacteraceae</taxon>
        <taxon>Qipengyuania</taxon>
    </lineage>
</organism>
<gene>
    <name evidence="1" type="ORF">HUV48_02440</name>
</gene>
<comment type="caution">
    <text evidence="1">The sequence shown here is derived from an EMBL/GenBank/DDBJ whole genome shotgun (WGS) entry which is preliminary data.</text>
</comment>
<accession>A0A850GWD6</accession>
<evidence type="ECO:0000313" key="1">
    <source>
        <dbReference type="EMBL" id="NVD43874.1"/>
    </source>
</evidence>
<proteinExistence type="predicted"/>
<dbReference type="EMBL" id="JABWGV010000001">
    <property type="protein sequence ID" value="NVD43874.1"/>
    <property type="molecule type" value="Genomic_DNA"/>
</dbReference>
<reference evidence="1 2" key="1">
    <citation type="submission" date="2020-06" db="EMBL/GenBank/DDBJ databases">
        <title>Altererythrobacter sp. HHU K3-1.</title>
        <authorList>
            <person name="Zhang D."/>
            <person name="Xue H."/>
        </authorList>
    </citation>
    <scope>NUCLEOTIDE SEQUENCE [LARGE SCALE GENOMIC DNA]</scope>
    <source>
        <strain evidence="1 2">HHU K3-1</strain>
    </source>
</reference>
<evidence type="ECO:0000313" key="2">
    <source>
        <dbReference type="Proteomes" id="UP000561438"/>
    </source>
</evidence>
<keyword evidence="2" id="KW-1185">Reference proteome</keyword>
<name>A0A850GWD6_9SPHN</name>
<dbReference type="Proteomes" id="UP000561438">
    <property type="component" value="Unassembled WGS sequence"/>
</dbReference>